<evidence type="ECO:0000313" key="2">
    <source>
        <dbReference type="EMBL" id="CAH0375759.1"/>
    </source>
</evidence>
<keyword evidence="1" id="KW-0732">Signal</keyword>
<evidence type="ECO:0000313" key="3">
    <source>
        <dbReference type="Proteomes" id="UP000789595"/>
    </source>
</evidence>
<dbReference type="Proteomes" id="UP000789595">
    <property type="component" value="Unassembled WGS sequence"/>
</dbReference>
<evidence type="ECO:0008006" key="4">
    <source>
        <dbReference type="Google" id="ProtNLM"/>
    </source>
</evidence>
<comment type="caution">
    <text evidence="2">The sequence shown here is derived from an EMBL/GenBank/DDBJ whole genome shotgun (WGS) entry which is preliminary data.</text>
</comment>
<name>A0A8J2X128_9STRA</name>
<keyword evidence="3" id="KW-1185">Reference proteome</keyword>
<accession>A0A8J2X128</accession>
<organism evidence="2 3">
    <name type="scientific">Pelagomonas calceolata</name>
    <dbReference type="NCBI Taxonomy" id="35677"/>
    <lineage>
        <taxon>Eukaryota</taxon>
        <taxon>Sar</taxon>
        <taxon>Stramenopiles</taxon>
        <taxon>Ochrophyta</taxon>
        <taxon>Pelagophyceae</taxon>
        <taxon>Pelagomonadales</taxon>
        <taxon>Pelagomonadaceae</taxon>
        <taxon>Pelagomonas</taxon>
    </lineage>
</organism>
<dbReference type="AlphaFoldDB" id="A0A8J2X128"/>
<evidence type="ECO:0000256" key="1">
    <source>
        <dbReference type="SAM" id="SignalP"/>
    </source>
</evidence>
<reference evidence="2" key="1">
    <citation type="submission" date="2021-11" db="EMBL/GenBank/DDBJ databases">
        <authorList>
            <consortium name="Genoscope - CEA"/>
            <person name="William W."/>
        </authorList>
    </citation>
    <scope>NUCLEOTIDE SEQUENCE</scope>
</reference>
<gene>
    <name evidence="2" type="ORF">PECAL_5P03020</name>
</gene>
<feature type="signal peptide" evidence="1">
    <location>
        <begin position="1"/>
        <end position="34"/>
    </location>
</feature>
<proteinExistence type="predicted"/>
<dbReference type="EMBL" id="CAKKNE010000005">
    <property type="protein sequence ID" value="CAH0375759.1"/>
    <property type="molecule type" value="Genomic_DNA"/>
</dbReference>
<protein>
    <recommendedName>
        <fullName evidence="4">Exostosin GT47 domain-containing protein</fullName>
    </recommendedName>
</protein>
<sequence>MRRLPRRAAAESRGGGRRPVVLPRLLALLAAAAATPWPRDASQVVHDRYDIIFCHPPDAGRSLNDRVAKLVAQKPPHKRCYARAPNRTQHIVTNLLLNASEVRALDMKTLPRHPTFWVPLRFATKADALTAICTFANVTAPLLQRADHVASYTLLTLPYPTGEHGSPWDRAYAKHGHEGCAPALMEMLADESKLSAWFVMDHDSAIEDARNSTKGKPELHETWVARPKLRHVPMGVSRRSPAFAAALASRKVPFHARNGSLYVNFRVHGLNRATAKSVVQENFGVKNAYYGGTDETYFADLLRTPFVVSPRGSKIDCHRHWEALALGAAPIVLDSPLTRELFYGLPALLLESWDALTPDLLRAHQKVLKAVETHGGGFDWARLSIERWRTEVAEARPFAPSCGDDGRWRHAGHAGHDCAWVGASPAWRCKVRGEDSSVAAAACATSCAETCRASLRADQACQVRDLRCSGRIEL</sequence>
<dbReference type="OrthoDB" id="45254at2759"/>
<feature type="chain" id="PRO_5035150348" description="Exostosin GT47 domain-containing protein" evidence="1">
    <location>
        <begin position="35"/>
        <end position="474"/>
    </location>
</feature>